<protein>
    <submittedName>
        <fullName evidence="1">Uncharacterized protein</fullName>
    </submittedName>
</protein>
<dbReference type="Proteomes" id="UP000219689">
    <property type="component" value="Unassembled WGS sequence"/>
</dbReference>
<organism evidence="1 2">
    <name type="scientific">Natrinema ejinorense</name>
    <dbReference type="NCBI Taxonomy" id="373386"/>
    <lineage>
        <taxon>Archaea</taxon>
        <taxon>Methanobacteriati</taxon>
        <taxon>Methanobacteriota</taxon>
        <taxon>Stenosarchaea group</taxon>
        <taxon>Halobacteria</taxon>
        <taxon>Halobacteriales</taxon>
        <taxon>Natrialbaceae</taxon>
        <taxon>Natrinema</taxon>
    </lineage>
</organism>
<accession>A0A2A5QTZ5</accession>
<gene>
    <name evidence="1" type="ORF">CP557_06595</name>
</gene>
<reference evidence="1 2" key="1">
    <citation type="submission" date="2017-09" db="EMBL/GenBank/DDBJ databases">
        <title>Genome sequences of Natrinema ejinorence JCM 13890T.</title>
        <authorList>
            <person name="Roh S.W."/>
            <person name="Kim Y.B."/>
            <person name="Kim J.Y."/>
        </authorList>
    </citation>
    <scope>NUCLEOTIDE SEQUENCE [LARGE SCALE GENOMIC DNA]</scope>
    <source>
        <strain evidence="1 2">JCM 13890</strain>
    </source>
</reference>
<name>A0A2A5QTZ5_9EURY</name>
<dbReference type="AlphaFoldDB" id="A0A2A5QTZ5"/>
<comment type="caution">
    <text evidence="1">The sequence shown here is derived from an EMBL/GenBank/DDBJ whole genome shotgun (WGS) entry which is preliminary data.</text>
</comment>
<evidence type="ECO:0000313" key="1">
    <source>
        <dbReference type="EMBL" id="PCR90239.1"/>
    </source>
</evidence>
<proteinExistence type="predicted"/>
<dbReference type="EMBL" id="NXNI01000001">
    <property type="protein sequence ID" value="PCR90239.1"/>
    <property type="molecule type" value="Genomic_DNA"/>
</dbReference>
<evidence type="ECO:0000313" key="2">
    <source>
        <dbReference type="Proteomes" id="UP000219689"/>
    </source>
</evidence>
<keyword evidence="2" id="KW-1185">Reference proteome</keyword>
<sequence length="83" mass="9121">MYVELIVQLVAIFHDWKNDRSSGPSASADALLVVAATGENCLNLERELVDAVEDAADPVGRLLVARDGRCREWALGIEDKRVQ</sequence>